<evidence type="ECO:0000313" key="3">
    <source>
        <dbReference type="Proteomes" id="UP000242791"/>
    </source>
</evidence>
<dbReference type="Proteomes" id="UP000242791">
    <property type="component" value="Unassembled WGS sequence"/>
</dbReference>
<comment type="caution">
    <text evidence="2">The sequence shown here is derived from an EMBL/GenBank/DDBJ whole genome shotgun (WGS) entry which is preliminary data.</text>
</comment>
<name>A0A1J9R465_9EURO</name>
<dbReference type="OrthoDB" id="542135at2759"/>
<dbReference type="SUPFAM" id="SSF53901">
    <property type="entry name" value="Thiolase-like"/>
    <property type="match status" value="1"/>
</dbReference>
<dbReference type="AlphaFoldDB" id="A0A1J9R465"/>
<dbReference type="InterPro" id="IPR020616">
    <property type="entry name" value="Thiolase_N"/>
</dbReference>
<evidence type="ECO:0000313" key="2">
    <source>
        <dbReference type="EMBL" id="OJD22804.1"/>
    </source>
</evidence>
<dbReference type="InterPro" id="IPR016039">
    <property type="entry name" value="Thiolase-like"/>
</dbReference>
<protein>
    <recommendedName>
        <fullName evidence="1">Thiolase N-terminal domain-containing protein</fullName>
    </recommendedName>
</protein>
<reference evidence="2 3" key="1">
    <citation type="submission" date="2015-08" db="EMBL/GenBank/DDBJ databases">
        <title>Emmonsia species relationships and genome sequence.</title>
        <authorList>
            <person name="Cuomo C.A."/>
            <person name="Schwartz I.S."/>
            <person name="Kenyon C."/>
            <person name="De Hoog G.S."/>
            <person name="Govender N.P."/>
            <person name="Botha A."/>
            <person name="Moreno L."/>
            <person name="De Vries M."/>
            <person name="Munoz J.F."/>
            <person name="Stielow J.B."/>
        </authorList>
    </citation>
    <scope>NUCLEOTIDE SEQUENCE [LARGE SCALE GENOMIC DNA]</scope>
    <source>
        <strain evidence="2 3">EI222</strain>
    </source>
</reference>
<dbReference type="EMBL" id="LGTZ01000955">
    <property type="protein sequence ID" value="OJD22804.1"/>
    <property type="molecule type" value="Genomic_DNA"/>
</dbReference>
<dbReference type="Gene3D" id="3.40.47.10">
    <property type="match status" value="1"/>
</dbReference>
<keyword evidence="3" id="KW-1185">Reference proteome</keyword>
<dbReference type="PANTHER" id="PTHR42870">
    <property type="entry name" value="ACETYL-COA C-ACETYLTRANSFERASE"/>
    <property type="match status" value="1"/>
</dbReference>
<accession>A0A1J9R465</accession>
<dbReference type="VEuPathDB" id="FungiDB:ACJ73_05844"/>
<dbReference type="PANTHER" id="PTHR42870:SF1">
    <property type="entry name" value="NON-SPECIFIC LIPID-TRANSFER PROTEIN-LIKE 2"/>
    <property type="match status" value="1"/>
</dbReference>
<sequence>MAPQSRRQLGDRVYVLGVGMSPFLKPNPKRDYPQMSLEAGTKALLDAGITYDDVEQGFACYAYGDSTSGQRVFYQFGMTGIPIINVNNACATVSSGLYLARQSLSLGGVDVALIIGLEKMMAGRLKKLFTDRSVPQGLHFEKMFDLSPDSEPGNISLFGNAGLKYIE</sequence>
<proteinExistence type="predicted"/>
<feature type="domain" description="Thiolase N-terminal" evidence="1">
    <location>
        <begin position="32"/>
        <end position="121"/>
    </location>
</feature>
<dbReference type="STRING" id="1658174.A0A1J9R465"/>
<organism evidence="2 3">
    <name type="scientific">Blastomyces percursus</name>
    <dbReference type="NCBI Taxonomy" id="1658174"/>
    <lineage>
        <taxon>Eukaryota</taxon>
        <taxon>Fungi</taxon>
        <taxon>Dikarya</taxon>
        <taxon>Ascomycota</taxon>
        <taxon>Pezizomycotina</taxon>
        <taxon>Eurotiomycetes</taxon>
        <taxon>Eurotiomycetidae</taxon>
        <taxon>Onygenales</taxon>
        <taxon>Ajellomycetaceae</taxon>
        <taxon>Blastomyces</taxon>
    </lineage>
</organism>
<gene>
    <name evidence="2" type="ORF">ACJ73_05844</name>
</gene>
<dbReference type="Pfam" id="PF00108">
    <property type="entry name" value="Thiolase_N"/>
    <property type="match status" value="1"/>
</dbReference>
<dbReference type="GO" id="GO:0016747">
    <property type="term" value="F:acyltransferase activity, transferring groups other than amino-acyl groups"/>
    <property type="evidence" value="ECO:0007669"/>
    <property type="project" value="InterPro"/>
</dbReference>
<evidence type="ECO:0000259" key="1">
    <source>
        <dbReference type="Pfam" id="PF00108"/>
    </source>
</evidence>
<feature type="non-terminal residue" evidence="2">
    <location>
        <position position="167"/>
    </location>
</feature>